<feature type="transmembrane region" description="Helical" evidence="8">
    <location>
        <begin position="6"/>
        <end position="28"/>
    </location>
</feature>
<sequence>MDMTPVLTQMGILVFIMAVGFVCTKLGVTGPEFTRSGSKVVLNVLLVFTILNSVTSAELELSLADIGIYALGFFVMIGICMLLGLIMARIMRLGPNERGIAAFAVAFTNTVFVGFPVVESVFGAGGVLIATISNIPFNLFIYTLGVMLIDGSPKAMSLKSVLSPPMIATLIAIAFLLTGWELPAPVVECFSVISAGTVPMSMLVVGASLGSVSIKESLGNWRVYVVSLVRLIIGPLAVWAVLRPFIHDEMFLGVVVILAACPVAMLATALTIRCGKDEAFASECVFVSTVLSAVTLPLMIYLLL</sequence>
<gene>
    <name evidence="9" type="ORF">IAB77_05415</name>
</gene>
<keyword evidence="7 8" id="KW-0472">Membrane</keyword>
<evidence type="ECO:0000256" key="1">
    <source>
        <dbReference type="ARBA" id="ARBA00004651"/>
    </source>
</evidence>
<evidence type="ECO:0000313" key="10">
    <source>
        <dbReference type="Proteomes" id="UP000824262"/>
    </source>
</evidence>
<evidence type="ECO:0000256" key="3">
    <source>
        <dbReference type="ARBA" id="ARBA00022448"/>
    </source>
</evidence>
<organism evidence="9 10">
    <name type="scientific">Candidatus Scatomorpha intestinavium</name>
    <dbReference type="NCBI Taxonomy" id="2840922"/>
    <lineage>
        <taxon>Bacteria</taxon>
        <taxon>Bacillati</taxon>
        <taxon>Bacillota</taxon>
        <taxon>Clostridia</taxon>
        <taxon>Eubacteriales</taxon>
        <taxon>Candidatus Scatomorpha</taxon>
    </lineage>
</organism>
<dbReference type="PANTHER" id="PTHR36838:SF1">
    <property type="entry name" value="SLR1864 PROTEIN"/>
    <property type="match status" value="1"/>
</dbReference>
<accession>A0A9D1CTR5</accession>
<dbReference type="AlphaFoldDB" id="A0A9D1CTR5"/>
<dbReference type="InterPro" id="IPR004776">
    <property type="entry name" value="Mem_transp_PIN-like"/>
</dbReference>
<dbReference type="Proteomes" id="UP000824262">
    <property type="component" value="Unassembled WGS sequence"/>
</dbReference>
<dbReference type="GO" id="GO:0005886">
    <property type="term" value="C:plasma membrane"/>
    <property type="evidence" value="ECO:0007669"/>
    <property type="project" value="UniProtKB-SubCell"/>
</dbReference>
<evidence type="ECO:0000256" key="5">
    <source>
        <dbReference type="ARBA" id="ARBA00022692"/>
    </source>
</evidence>
<reference evidence="9" key="1">
    <citation type="submission" date="2020-10" db="EMBL/GenBank/DDBJ databases">
        <authorList>
            <person name="Gilroy R."/>
        </authorList>
    </citation>
    <scope>NUCLEOTIDE SEQUENCE</scope>
    <source>
        <strain evidence="9">ChiBcolR7-354</strain>
    </source>
</reference>
<comment type="subcellular location">
    <subcellularLocation>
        <location evidence="1">Cell membrane</location>
        <topology evidence="1">Multi-pass membrane protein</topology>
    </subcellularLocation>
</comment>
<feature type="transmembrane region" description="Helical" evidence="8">
    <location>
        <begin position="224"/>
        <end position="245"/>
    </location>
</feature>
<feature type="transmembrane region" description="Helical" evidence="8">
    <location>
        <begin position="124"/>
        <end position="149"/>
    </location>
</feature>
<evidence type="ECO:0000256" key="2">
    <source>
        <dbReference type="ARBA" id="ARBA00010145"/>
    </source>
</evidence>
<evidence type="ECO:0000256" key="8">
    <source>
        <dbReference type="SAM" id="Phobius"/>
    </source>
</evidence>
<evidence type="ECO:0000256" key="7">
    <source>
        <dbReference type="ARBA" id="ARBA00023136"/>
    </source>
</evidence>
<name>A0A9D1CTR5_9FIRM</name>
<feature type="transmembrane region" description="Helical" evidence="8">
    <location>
        <begin position="100"/>
        <end position="118"/>
    </location>
</feature>
<feature type="transmembrane region" description="Helical" evidence="8">
    <location>
        <begin position="40"/>
        <end position="57"/>
    </location>
</feature>
<protein>
    <submittedName>
        <fullName evidence="9">AEC family transporter</fullName>
    </submittedName>
</protein>
<evidence type="ECO:0000256" key="4">
    <source>
        <dbReference type="ARBA" id="ARBA00022475"/>
    </source>
</evidence>
<evidence type="ECO:0000313" key="9">
    <source>
        <dbReference type="EMBL" id="HIQ78680.1"/>
    </source>
</evidence>
<feature type="transmembrane region" description="Helical" evidence="8">
    <location>
        <begin position="251"/>
        <end position="272"/>
    </location>
</feature>
<comment type="caution">
    <text evidence="9">The sequence shown here is derived from an EMBL/GenBank/DDBJ whole genome shotgun (WGS) entry which is preliminary data.</text>
</comment>
<feature type="transmembrane region" description="Helical" evidence="8">
    <location>
        <begin position="161"/>
        <end position="180"/>
    </location>
</feature>
<proteinExistence type="inferred from homology"/>
<dbReference type="GO" id="GO:0055085">
    <property type="term" value="P:transmembrane transport"/>
    <property type="evidence" value="ECO:0007669"/>
    <property type="project" value="InterPro"/>
</dbReference>
<keyword evidence="4" id="KW-1003">Cell membrane</keyword>
<evidence type="ECO:0000256" key="6">
    <source>
        <dbReference type="ARBA" id="ARBA00022989"/>
    </source>
</evidence>
<keyword evidence="5 8" id="KW-0812">Transmembrane</keyword>
<reference evidence="9" key="2">
    <citation type="journal article" date="2021" name="PeerJ">
        <title>Extensive microbial diversity within the chicken gut microbiome revealed by metagenomics and culture.</title>
        <authorList>
            <person name="Gilroy R."/>
            <person name="Ravi A."/>
            <person name="Getino M."/>
            <person name="Pursley I."/>
            <person name="Horton D.L."/>
            <person name="Alikhan N.F."/>
            <person name="Baker D."/>
            <person name="Gharbi K."/>
            <person name="Hall N."/>
            <person name="Watson M."/>
            <person name="Adriaenssens E.M."/>
            <person name="Foster-Nyarko E."/>
            <person name="Jarju S."/>
            <person name="Secka A."/>
            <person name="Antonio M."/>
            <person name="Oren A."/>
            <person name="Chaudhuri R.R."/>
            <person name="La Ragione R."/>
            <person name="Hildebrand F."/>
            <person name="Pallen M.J."/>
        </authorList>
    </citation>
    <scope>NUCLEOTIDE SEQUENCE</scope>
    <source>
        <strain evidence="9">ChiBcolR7-354</strain>
    </source>
</reference>
<feature type="transmembrane region" description="Helical" evidence="8">
    <location>
        <begin position="284"/>
        <end position="303"/>
    </location>
</feature>
<dbReference type="EMBL" id="DVGA01000053">
    <property type="protein sequence ID" value="HIQ78680.1"/>
    <property type="molecule type" value="Genomic_DNA"/>
</dbReference>
<dbReference type="PANTHER" id="PTHR36838">
    <property type="entry name" value="AUXIN EFFLUX CARRIER FAMILY PROTEIN"/>
    <property type="match status" value="1"/>
</dbReference>
<feature type="transmembrane region" description="Helical" evidence="8">
    <location>
        <begin position="69"/>
        <end position="88"/>
    </location>
</feature>
<dbReference type="Pfam" id="PF03547">
    <property type="entry name" value="Mem_trans"/>
    <property type="match status" value="1"/>
</dbReference>
<comment type="similarity">
    <text evidence="2">Belongs to the auxin efflux carrier (TC 2.A.69) family.</text>
</comment>
<keyword evidence="3" id="KW-0813">Transport</keyword>
<dbReference type="InterPro" id="IPR038770">
    <property type="entry name" value="Na+/solute_symporter_sf"/>
</dbReference>
<feature type="transmembrane region" description="Helical" evidence="8">
    <location>
        <begin position="192"/>
        <end position="212"/>
    </location>
</feature>
<keyword evidence="6 8" id="KW-1133">Transmembrane helix</keyword>
<dbReference type="Gene3D" id="1.20.1530.20">
    <property type="match status" value="2"/>
</dbReference>